<dbReference type="InterPro" id="IPR019775">
    <property type="entry name" value="WD40_repeat_CS"/>
</dbReference>
<feature type="repeat" description="WD" evidence="3">
    <location>
        <begin position="1"/>
        <end position="33"/>
    </location>
</feature>
<evidence type="ECO:0000313" key="5">
    <source>
        <dbReference type="Proteomes" id="UP000681720"/>
    </source>
</evidence>
<dbReference type="Gene3D" id="2.130.10.10">
    <property type="entry name" value="YVTN repeat-like/Quinoprotein amine dehydrogenase"/>
    <property type="match status" value="1"/>
</dbReference>
<comment type="caution">
    <text evidence="4">The sequence shown here is derived from an EMBL/GenBank/DDBJ whole genome shotgun (WGS) entry which is preliminary data.</text>
</comment>
<dbReference type="InterPro" id="IPR036322">
    <property type="entry name" value="WD40_repeat_dom_sf"/>
</dbReference>
<dbReference type="PROSITE" id="PS50294">
    <property type="entry name" value="WD_REPEATS_REGION"/>
    <property type="match status" value="1"/>
</dbReference>
<dbReference type="PROSITE" id="PS50082">
    <property type="entry name" value="WD_REPEATS_2"/>
    <property type="match status" value="1"/>
</dbReference>
<dbReference type="EMBL" id="CAJOBJ010231167">
    <property type="protein sequence ID" value="CAF5055183.1"/>
    <property type="molecule type" value="Genomic_DNA"/>
</dbReference>
<protein>
    <submittedName>
        <fullName evidence="4">Uncharacterized protein</fullName>
    </submittedName>
</protein>
<accession>A0A8S3E233</accession>
<evidence type="ECO:0000256" key="1">
    <source>
        <dbReference type="ARBA" id="ARBA00022574"/>
    </source>
</evidence>
<dbReference type="InterPro" id="IPR015943">
    <property type="entry name" value="WD40/YVTN_repeat-like_dom_sf"/>
</dbReference>
<keyword evidence="1 3" id="KW-0853">WD repeat</keyword>
<dbReference type="AlphaFoldDB" id="A0A8S3E233"/>
<organism evidence="4 5">
    <name type="scientific">Rotaria magnacalcarata</name>
    <dbReference type="NCBI Taxonomy" id="392030"/>
    <lineage>
        <taxon>Eukaryota</taxon>
        <taxon>Metazoa</taxon>
        <taxon>Spiralia</taxon>
        <taxon>Gnathifera</taxon>
        <taxon>Rotifera</taxon>
        <taxon>Eurotatoria</taxon>
        <taxon>Bdelloidea</taxon>
        <taxon>Philodinida</taxon>
        <taxon>Philodinidae</taxon>
        <taxon>Rotaria</taxon>
    </lineage>
</organism>
<dbReference type="SUPFAM" id="SSF50978">
    <property type="entry name" value="WD40 repeat-like"/>
    <property type="match status" value="1"/>
</dbReference>
<evidence type="ECO:0000313" key="4">
    <source>
        <dbReference type="EMBL" id="CAF5055183.1"/>
    </source>
</evidence>
<dbReference type="PROSITE" id="PS00678">
    <property type="entry name" value="WD_REPEATS_1"/>
    <property type="match status" value="1"/>
</dbReference>
<keyword evidence="2" id="KW-0677">Repeat</keyword>
<evidence type="ECO:0000256" key="2">
    <source>
        <dbReference type="ARBA" id="ARBA00022737"/>
    </source>
</evidence>
<dbReference type="Proteomes" id="UP000681720">
    <property type="component" value="Unassembled WGS sequence"/>
</dbReference>
<gene>
    <name evidence="4" type="ORF">GIL414_LOCUS60195</name>
</gene>
<reference evidence="4" key="1">
    <citation type="submission" date="2021-02" db="EMBL/GenBank/DDBJ databases">
        <authorList>
            <person name="Nowell W R."/>
        </authorList>
    </citation>
    <scope>NUCLEOTIDE SEQUENCE</scope>
</reference>
<feature type="non-terminal residue" evidence="4">
    <location>
        <position position="1"/>
    </location>
</feature>
<dbReference type="InterPro" id="IPR001680">
    <property type="entry name" value="WD40_rpt"/>
</dbReference>
<feature type="non-terminal residue" evidence="4">
    <location>
        <position position="56"/>
    </location>
</feature>
<name>A0A8S3E233_9BILA</name>
<sequence>AITFRDDDGSILASTDDDTVRVWNIFSNDCLHRLSIVNDLSCCVRFLPKNRGVIVG</sequence>
<proteinExistence type="predicted"/>
<evidence type="ECO:0000256" key="3">
    <source>
        <dbReference type="PROSITE-ProRule" id="PRU00221"/>
    </source>
</evidence>